<dbReference type="EMBL" id="CM043015">
    <property type="protein sequence ID" value="KAI4470578.1"/>
    <property type="molecule type" value="Genomic_DNA"/>
</dbReference>
<reference evidence="1" key="1">
    <citation type="submission" date="2022-04" db="EMBL/GenBank/DDBJ databases">
        <title>Chromosome-scale genome assembly of Holotrichia oblita Faldermann.</title>
        <authorList>
            <person name="Rongchong L."/>
        </authorList>
    </citation>
    <scope>NUCLEOTIDE SEQUENCE</scope>
    <source>
        <strain evidence="1">81SQS9</strain>
    </source>
</reference>
<organism evidence="1 2">
    <name type="scientific">Holotrichia oblita</name>
    <name type="common">Chafer beetle</name>
    <dbReference type="NCBI Taxonomy" id="644536"/>
    <lineage>
        <taxon>Eukaryota</taxon>
        <taxon>Metazoa</taxon>
        <taxon>Ecdysozoa</taxon>
        <taxon>Arthropoda</taxon>
        <taxon>Hexapoda</taxon>
        <taxon>Insecta</taxon>
        <taxon>Pterygota</taxon>
        <taxon>Neoptera</taxon>
        <taxon>Endopterygota</taxon>
        <taxon>Coleoptera</taxon>
        <taxon>Polyphaga</taxon>
        <taxon>Scarabaeiformia</taxon>
        <taxon>Scarabaeidae</taxon>
        <taxon>Melolonthinae</taxon>
        <taxon>Holotrichia</taxon>
    </lineage>
</organism>
<gene>
    <name evidence="1" type="ORF">MML48_1g00595</name>
</gene>
<evidence type="ECO:0000313" key="1">
    <source>
        <dbReference type="EMBL" id="KAI4470578.1"/>
    </source>
</evidence>
<protein>
    <submittedName>
        <fullName evidence="1">Tim23</fullName>
    </submittedName>
</protein>
<name>A0ACB9TV06_HOLOL</name>
<evidence type="ECO:0000313" key="2">
    <source>
        <dbReference type="Proteomes" id="UP001056778"/>
    </source>
</evidence>
<comment type="caution">
    <text evidence="1">The sequence shown here is derived from an EMBL/GenBank/DDBJ whole genome shotgun (WGS) entry which is preliminary data.</text>
</comment>
<keyword evidence="2" id="KW-1185">Reference proteome</keyword>
<accession>A0ACB9TV06</accession>
<sequence length="258" mass="27625">MDSLPGGLSSAQKDELMDQVKQQIAVANAQELLTKMTEKCFKKCISKPGTSLDSSEQYKMTSLNDNDTYSRAYGTGEVTRGLSGLYKPFSSPYLNYDPVYMPPSQPEYIFLDGSNKQRGRFELAFGQIGASCMIGASIGGGMGFVNGLKATTLEGQTGKLRRTQMLNHIMKKGSATANTLGSIAVIYSAFGVILSWARGTDDDLNTITAATATGLLYKSTAGIRKCGMGGAIGLGLSALYAIWNSREKLAELTQFNPA</sequence>
<proteinExistence type="predicted"/>
<dbReference type="Proteomes" id="UP001056778">
    <property type="component" value="Chromosome 1"/>
</dbReference>